<evidence type="ECO:0000313" key="2">
    <source>
        <dbReference type="EMBL" id="SFS80999.1"/>
    </source>
</evidence>
<dbReference type="RefSeq" id="WP_092905387.1">
    <property type="nucleotide sequence ID" value="NZ_FOZS01000002.1"/>
</dbReference>
<keyword evidence="1" id="KW-0812">Transmembrane</keyword>
<dbReference type="OrthoDB" id="345989at2157"/>
<dbReference type="AlphaFoldDB" id="A0A1I6SVR0"/>
<evidence type="ECO:0000313" key="3">
    <source>
        <dbReference type="Proteomes" id="UP000199199"/>
    </source>
</evidence>
<sequence length="82" mass="8996">MNSTTPSIVDDLKLANERNPAHLWGAVISALGSLFVPIVGLVATYSGYKLTDLMSRSWIGYLFAAFGLTNVTVWILYLITVF</sequence>
<keyword evidence="1" id="KW-1133">Transmembrane helix</keyword>
<evidence type="ECO:0000256" key="1">
    <source>
        <dbReference type="SAM" id="Phobius"/>
    </source>
</evidence>
<name>A0A1I6SVR0_9EURY</name>
<accession>A0A1I6SVR0</accession>
<gene>
    <name evidence="2" type="ORF">SAMN04488556_2945</name>
</gene>
<protein>
    <submittedName>
        <fullName evidence="2">Uncharacterized protein</fullName>
    </submittedName>
</protein>
<feature type="transmembrane region" description="Helical" evidence="1">
    <location>
        <begin position="23"/>
        <end position="46"/>
    </location>
</feature>
<keyword evidence="1" id="KW-0472">Membrane</keyword>
<reference evidence="3" key="1">
    <citation type="submission" date="2016-10" db="EMBL/GenBank/DDBJ databases">
        <authorList>
            <person name="Varghese N."/>
            <person name="Submissions S."/>
        </authorList>
    </citation>
    <scope>NUCLEOTIDE SEQUENCE [LARGE SCALE GENOMIC DNA]</scope>
    <source>
        <strain evidence="3">DSM 22427</strain>
    </source>
</reference>
<dbReference type="EMBL" id="FOZS01000002">
    <property type="protein sequence ID" value="SFS80999.1"/>
    <property type="molecule type" value="Genomic_DNA"/>
</dbReference>
<dbReference type="Proteomes" id="UP000199199">
    <property type="component" value="Unassembled WGS sequence"/>
</dbReference>
<feature type="transmembrane region" description="Helical" evidence="1">
    <location>
        <begin position="58"/>
        <end position="79"/>
    </location>
</feature>
<organism evidence="2 3">
    <name type="scientific">Halostagnicola kamekurae</name>
    <dbReference type="NCBI Taxonomy" id="619731"/>
    <lineage>
        <taxon>Archaea</taxon>
        <taxon>Methanobacteriati</taxon>
        <taxon>Methanobacteriota</taxon>
        <taxon>Stenosarchaea group</taxon>
        <taxon>Halobacteria</taxon>
        <taxon>Halobacteriales</taxon>
        <taxon>Natrialbaceae</taxon>
        <taxon>Halostagnicola</taxon>
    </lineage>
</organism>
<keyword evidence="3" id="KW-1185">Reference proteome</keyword>
<proteinExistence type="predicted"/>